<dbReference type="Gene3D" id="2.70.50.70">
    <property type="match status" value="1"/>
</dbReference>
<dbReference type="InterPro" id="IPR027824">
    <property type="entry name" value="DUF4469"/>
</dbReference>
<feature type="domain" description="Bvu-2165-like IHF-HU-like DNA-binding" evidence="2">
    <location>
        <begin position="5"/>
        <end position="123"/>
    </location>
</feature>
<dbReference type="Pfam" id="PF14848">
    <property type="entry name" value="HU-DNA_bdg"/>
    <property type="match status" value="1"/>
</dbReference>
<name>A0A1I2EQ90_9BACT</name>
<evidence type="ECO:0000259" key="2">
    <source>
        <dbReference type="Pfam" id="PF14848"/>
    </source>
</evidence>
<feature type="domain" description="DUF4469" evidence="1">
    <location>
        <begin position="132"/>
        <end position="229"/>
    </location>
</feature>
<dbReference type="EMBL" id="FONA01000024">
    <property type="protein sequence ID" value="SFE95202.1"/>
    <property type="molecule type" value="Genomic_DNA"/>
</dbReference>
<dbReference type="CDD" id="cd12843">
    <property type="entry name" value="Bvu_2165_C_like"/>
    <property type="match status" value="1"/>
</dbReference>
<reference evidence="3 4" key="1">
    <citation type="submission" date="2016-10" db="EMBL/GenBank/DDBJ databases">
        <authorList>
            <person name="de Groot N.N."/>
        </authorList>
    </citation>
    <scope>NUCLEOTIDE SEQUENCE [LARGE SCALE GENOMIC DNA]</scope>
    <source>
        <strain evidence="3 4">DSM 19012</strain>
    </source>
</reference>
<dbReference type="InParanoid" id="A0A1I2EQ90"/>
<evidence type="ECO:0000313" key="3">
    <source>
        <dbReference type="EMBL" id="SFE95202.1"/>
    </source>
</evidence>
<accession>A0A1I2EQ90</accession>
<proteinExistence type="predicted"/>
<gene>
    <name evidence="3" type="ORF">SAMN05444380_1243</name>
</gene>
<dbReference type="AlphaFoldDB" id="A0A1I2EQ90"/>
<keyword evidence="4" id="KW-1185">Reference proteome</keyword>
<dbReference type="Proteomes" id="UP000181976">
    <property type="component" value="Unassembled WGS sequence"/>
</dbReference>
<dbReference type="OrthoDB" id="1115483at2"/>
<keyword evidence="3" id="KW-0238">DNA-binding</keyword>
<evidence type="ECO:0000313" key="4">
    <source>
        <dbReference type="Proteomes" id="UP000181976"/>
    </source>
</evidence>
<sequence>MKYVLNVQLGPNFMTEDPDDYRGYVVTNGSYNLDDVIRMVKEEGVETSEATIKASVTRVNRKAAQLAVSGHNVNTGLVYLQPMIKGRFYDTVWDPAKHSVYVVATQGADIREALADVEVRILGEKGEAMQLFTITNLVNGNTDGYLTGGRNAEIKGNAIKIDGEDESVGLFFTKTDTKEAVKIPEEFIVVNEPSRVIILVPDTLEPGEYEVSITTQYGYGRNLRKTPRTSILPLPVVVE</sequence>
<dbReference type="InterPro" id="IPR049893">
    <property type="entry name" value="Bvu_2165-like_IHF-HU-DNA_bdg"/>
</dbReference>
<dbReference type="GO" id="GO:0003677">
    <property type="term" value="F:DNA binding"/>
    <property type="evidence" value="ECO:0007669"/>
    <property type="project" value="UniProtKB-KW"/>
</dbReference>
<dbReference type="Pfam" id="PF14734">
    <property type="entry name" value="DUF4469"/>
    <property type="match status" value="1"/>
</dbReference>
<dbReference type="RefSeq" id="WP_010527444.1">
    <property type="nucleotide sequence ID" value="NZ_AFSL01000046.1"/>
</dbReference>
<dbReference type="eggNOG" id="ENOG502ZCIQ">
    <property type="taxonomic scope" value="Bacteria"/>
</dbReference>
<protein>
    <submittedName>
        <fullName evidence="3">DNA-binding domain-containing protein</fullName>
    </submittedName>
</protein>
<organism evidence="3 4">
    <name type="scientific">Thermophagus xiamenensis</name>
    <dbReference type="NCBI Taxonomy" id="385682"/>
    <lineage>
        <taxon>Bacteria</taxon>
        <taxon>Pseudomonadati</taxon>
        <taxon>Bacteroidota</taxon>
        <taxon>Bacteroidia</taxon>
        <taxon>Marinilabiliales</taxon>
        <taxon>Marinilabiliaceae</taxon>
        <taxon>Thermophagus</taxon>
    </lineage>
</organism>
<evidence type="ECO:0000259" key="1">
    <source>
        <dbReference type="Pfam" id="PF14734"/>
    </source>
</evidence>